<feature type="region of interest" description="Disordered" evidence="5">
    <location>
        <begin position="1"/>
        <end position="38"/>
    </location>
</feature>
<evidence type="ECO:0008006" key="8">
    <source>
        <dbReference type="Google" id="ProtNLM"/>
    </source>
</evidence>
<dbReference type="AlphaFoldDB" id="A0A9W8RT94"/>
<dbReference type="InterPro" id="IPR050675">
    <property type="entry name" value="OAF3"/>
</dbReference>
<keyword evidence="2" id="KW-0238">DNA-binding</keyword>
<feature type="region of interest" description="Disordered" evidence="5">
    <location>
        <begin position="140"/>
        <end position="159"/>
    </location>
</feature>
<evidence type="ECO:0000313" key="6">
    <source>
        <dbReference type="EMBL" id="KAJ4252895.1"/>
    </source>
</evidence>
<feature type="compositionally biased region" description="Low complexity" evidence="5">
    <location>
        <begin position="1"/>
        <end position="19"/>
    </location>
</feature>
<organism evidence="6 7">
    <name type="scientific">Fusarium torreyae</name>
    <dbReference type="NCBI Taxonomy" id="1237075"/>
    <lineage>
        <taxon>Eukaryota</taxon>
        <taxon>Fungi</taxon>
        <taxon>Dikarya</taxon>
        <taxon>Ascomycota</taxon>
        <taxon>Pezizomycotina</taxon>
        <taxon>Sordariomycetes</taxon>
        <taxon>Hypocreomycetidae</taxon>
        <taxon>Hypocreales</taxon>
        <taxon>Nectriaceae</taxon>
        <taxon>Fusarium</taxon>
    </lineage>
</organism>
<keyword evidence="7" id="KW-1185">Reference proteome</keyword>
<dbReference type="GO" id="GO:0003677">
    <property type="term" value="F:DNA binding"/>
    <property type="evidence" value="ECO:0007669"/>
    <property type="project" value="UniProtKB-KW"/>
</dbReference>
<dbReference type="OrthoDB" id="5089701at2759"/>
<dbReference type="PANTHER" id="PTHR31069">
    <property type="entry name" value="OLEATE-ACTIVATED TRANSCRIPTION FACTOR 1-RELATED"/>
    <property type="match status" value="1"/>
</dbReference>
<evidence type="ECO:0000256" key="5">
    <source>
        <dbReference type="SAM" id="MobiDB-lite"/>
    </source>
</evidence>
<comment type="caution">
    <text evidence="6">The sequence shown here is derived from an EMBL/GenBank/DDBJ whole genome shotgun (WGS) entry which is preliminary data.</text>
</comment>
<protein>
    <recommendedName>
        <fullName evidence="8">Arginine metabolism regulation protein II</fullName>
    </recommendedName>
</protein>
<reference evidence="6" key="1">
    <citation type="submission" date="2022-09" db="EMBL/GenBank/DDBJ databases">
        <title>Fusarium specimens isolated from Avocado Roots.</title>
        <authorList>
            <person name="Stajich J."/>
            <person name="Roper C."/>
            <person name="Heimlech-Rivalta G."/>
        </authorList>
    </citation>
    <scope>NUCLEOTIDE SEQUENCE</scope>
    <source>
        <strain evidence="6">CF00136</strain>
    </source>
</reference>
<dbReference type="Pfam" id="PF11951">
    <property type="entry name" value="Fungal_trans_2"/>
    <property type="match status" value="1"/>
</dbReference>
<evidence type="ECO:0000256" key="3">
    <source>
        <dbReference type="ARBA" id="ARBA00023163"/>
    </source>
</evidence>
<feature type="compositionally biased region" description="Polar residues" evidence="5">
    <location>
        <begin position="52"/>
        <end position="77"/>
    </location>
</feature>
<dbReference type="InterPro" id="IPR021858">
    <property type="entry name" value="Fun_TF"/>
</dbReference>
<dbReference type="Proteomes" id="UP001152049">
    <property type="component" value="Unassembled WGS sequence"/>
</dbReference>
<proteinExistence type="predicted"/>
<dbReference type="EMBL" id="JAOQAZ010000025">
    <property type="protein sequence ID" value="KAJ4252895.1"/>
    <property type="molecule type" value="Genomic_DNA"/>
</dbReference>
<sequence>MAAAISSSLSPSSVGTALSDIDSHSGDPGSSRSPGITIGPFGLFNANSTIDSTPATTLNSDTPASFPISHTEQTSTPSYPPSSLDANEQDISFRGNYGDHHLTGDWDNHLAWTDLFALDFETVPEIQPVGNLNFLETDTPTIPNTALPRSPLTIPDDQDHLHQSANTLRCHSPSDNEVESIDLSAPEISSLLRNFETVVMPRMASVPLIGKSAWGPMHLELALQTLAEITVMNRTAVNKAKLTNLYALISTSSYHLYLMDDKSYRSPDHWLHLSNKAIREANVHFRQCLESGTQGPKIAKYKEQLIALQTLMGHAWVVSDQNETRRIQIEAERLVRFRGLAKRNISRRIRLLHHVYTWSRIVGESTYVTHDYSRLQQAMGANFLDASTATSHSGMGHMQEDTGLDDFLRVQHHYEETDNDLNGHKDVQAGNQDIHLEDPRHGIEDQFHVIYGIPEQWLSLLSRTTRLANWMDATEIPHKLRDDRLMEKLSHQAQILEDAVCDFFNSHKTSADIDASKPPNVCMFRCLTASLLIFFYRRIRNVNPLVLQTYVDEVIQGLEIFDASLVHHKQPGPGSAWAAFMAGCEAMGDTRRKKLLQWIERAFDTCKFQSYQRAKELMMRVWERTDQTPRGGREAAPRPSWMQISRELETWLPLS</sequence>
<accession>A0A9W8RT94</accession>
<evidence type="ECO:0000256" key="1">
    <source>
        <dbReference type="ARBA" id="ARBA00023015"/>
    </source>
</evidence>
<evidence type="ECO:0000256" key="2">
    <source>
        <dbReference type="ARBA" id="ARBA00023125"/>
    </source>
</evidence>
<keyword evidence="4" id="KW-0539">Nucleus</keyword>
<name>A0A9W8RT94_9HYPO</name>
<feature type="region of interest" description="Disordered" evidence="5">
    <location>
        <begin position="52"/>
        <end position="91"/>
    </location>
</feature>
<keyword evidence="3" id="KW-0804">Transcription</keyword>
<dbReference type="PANTHER" id="PTHR31069:SF25">
    <property type="entry name" value="TRANSCRIPTION FACTOR, PUTATIVE (EUROFUNG)-RELATED"/>
    <property type="match status" value="1"/>
</dbReference>
<evidence type="ECO:0000256" key="4">
    <source>
        <dbReference type="ARBA" id="ARBA00023242"/>
    </source>
</evidence>
<evidence type="ECO:0000313" key="7">
    <source>
        <dbReference type="Proteomes" id="UP001152049"/>
    </source>
</evidence>
<gene>
    <name evidence="6" type="ORF">NW762_010801</name>
</gene>
<keyword evidence="1" id="KW-0805">Transcription regulation</keyword>